<dbReference type="Pfam" id="PF03125">
    <property type="entry name" value="Sre"/>
    <property type="match status" value="1"/>
</dbReference>
<keyword evidence="2" id="KW-1133">Transmembrane helix</keyword>
<accession>A0AAV5TDB6</accession>
<dbReference type="GO" id="GO:0007606">
    <property type="term" value="P:sensory perception of chemical stimulus"/>
    <property type="evidence" value="ECO:0007669"/>
    <property type="project" value="InterPro"/>
</dbReference>
<dbReference type="PANTHER" id="PTHR23128:SF132">
    <property type="entry name" value="SERPENTINE RECEPTOR, CLASS E (EPSILON)-RELATED"/>
    <property type="match status" value="1"/>
</dbReference>
<evidence type="ECO:0000256" key="1">
    <source>
        <dbReference type="ARBA" id="ARBA00006803"/>
    </source>
</evidence>
<comment type="caution">
    <text evidence="3">The sequence shown here is derived from an EMBL/GenBank/DDBJ whole genome shotgun (WGS) entry which is preliminary data.</text>
</comment>
<keyword evidence="4" id="KW-1185">Reference proteome</keyword>
<feature type="transmembrane region" description="Helical" evidence="2">
    <location>
        <begin position="287"/>
        <end position="310"/>
    </location>
</feature>
<dbReference type="InterPro" id="IPR004151">
    <property type="entry name" value="7TM_GPCR_serpentine_rcpt_Sre"/>
</dbReference>
<name>A0AAV5TDB6_9BILA</name>
<gene>
    <name evidence="3" type="ORF">PENTCL1PPCAC_14223</name>
</gene>
<keyword evidence="2" id="KW-0812">Transmembrane</keyword>
<reference evidence="3" key="1">
    <citation type="submission" date="2023-10" db="EMBL/GenBank/DDBJ databases">
        <title>Genome assembly of Pristionchus species.</title>
        <authorList>
            <person name="Yoshida K."/>
            <person name="Sommer R.J."/>
        </authorList>
    </citation>
    <scope>NUCLEOTIDE SEQUENCE</scope>
    <source>
        <strain evidence="3">RS0144</strain>
    </source>
</reference>
<feature type="transmembrane region" description="Helical" evidence="2">
    <location>
        <begin position="42"/>
        <end position="60"/>
    </location>
</feature>
<sequence length="358" mass="40914">MLAMPRIFFPEPDAFSIFSQDNSSYWLLLFVHSEFIHSFRSVYYLGVIFEAFFLLSGLFLHGRGVQLAWRHRILHPNCLALVGNFFVSFQAGSISRIALILYETGVILWSDIGSTPIPALAIVRQYGVTHAFGLLVVCSIERVLATFHVADYEMRPRLYIAIVIAVTSDCVILSMCYTFVTGILNGYIFTVLSYLPNFGCALILRQMLTRNKKRLARLSDSLRRYPNDKYSLSVRVQLKENIWSLEKIEFGVVFGLIALVLSLIVWFGPIFLLRMPEQMAALQWCTWAGNIAVALIIAGLAPVGYFAIALHTGQRPFYVRWYLRKFRKEEIVSPTEVKETDAYFGQLHDQWAYAMSKD</sequence>
<comment type="similarity">
    <text evidence="1">Belongs to the nematode receptor-like protein sre family.</text>
</comment>
<feature type="transmembrane region" description="Helical" evidence="2">
    <location>
        <begin position="157"/>
        <end position="180"/>
    </location>
</feature>
<dbReference type="PANTHER" id="PTHR23128">
    <property type="entry name" value="SERPENTINE RECEPTOR, CLASS E (EPSILON)-RELATED"/>
    <property type="match status" value="1"/>
</dbReference>
<dbReference type="AlphaFoldDB" id="A0AAV5TDB6"/>
<keyword evidence="2" id="KW-0472">Membrane</keyword>
<feature type="transmembrane region" description="Helical" evidence="2">
    <location>
        <begin position="81"/>
        <end position="102"/>
    </location>
</feature>
<dbReference type="Proteomes" id="UP001432027">
    <property type="component" value="Unassembled WGS sequence"/>
</dbReference>
<dbReference type="EMBL" id="BTSX01000004">
    <property type="protein sequence ID" value="GMS92048.1"/>
    <property type="molecule type" value="Genomic_DNA"/>
</dbReference>
<evidence type="ECO:0000313" key="4">
    <source>
        <dbReference type="Proteomes" id="UP001432027"/>
    </source>
</evidence>
<evidence type="ECO:0000313" key="3">
    <source>
        <dbReference type="EMBL" id="GMS92048.1"/>
    </source>
</evidence>
<feature type="transmembrane region" description="Helical" evidence="2">
    <location>
        <begin position="186"/>
        <end position="204"/>
    </location>
</feature>
<feature type="non-terminal residue" evidence="3">
    <location>
        <position position="358"/>
    </location>
</feature>
<organism evidence="3 4">
    <name type="scientific">Pristionchus entomophagus</name>
    <dbReference type="NCBI Taxonomy" id="358040"/>
    <lineage>
        <taxon>Eukaryota</taxon>
        <taxon>Metazoa</taxon>
        <taxon>Ecdysozoa</taxon>
        <taxon>Nematoda</taxon>
        <taxon>Chromadorea</taxon>
        <taxon>Rhabditida</taxon>
        <taxon>Rhabditina</taxon>
        <taxon>Diplogasteromorpha</taxon>
        <taxon>Diplogasteroidea</taxon>
        <taxon>Neodiplogasteridae</taxon>
        <taxon>Pristionchus</taxon>
    </lineage>
</organism>
<feature type="transmembrane region" description="Helical" evidence="2">
    <location>
        <begin position="248"/>
        <end position="267"/>
    </location>
</feature>
<feature type="transmembrane region" description="Helical" evidence="2">
    <location>
        <begin position="122"/>
        <end position="145"/>
    </location>
</feature>
<proteinExistence type="inferred from homology"/>
<evidence type="ECO:0008006" key="5">
    <source>
        <dbReference type="Google" id="ProtNLM"/>
    </source>
</evidence>
<protein>
    <recommendedName>
        <fullName evidence="5">G protein-coupled receptor</fullName>
    </recommendedName>
</protein>
<evidence type="ECO:0000256" key="2">
    <source>
        <dbReference type="SAM" id="Phobius"/>
    </source>
</evidence>
<dbReference type="GO" id="GO:0016020">
    <property type="term" value="C:membrane"/>
    <property type="evidence" value="ECO:0007669"/>
    <property type="project" value="InterPro"/>
</dbReference>